<keyword evidence="2" id="KW-0472">Membrane</keyword>
<evidence type="ECO:0000313" key="4">
    <source>
        <dbReference type="Proteomes" id="UP000076761"/>
    </source>
</evidence>
<proteinExistence type="predicted"/>
<sequence length="308" mass="34684">MKILYLINRYFGLAVVVSNTALAWLQTAGHISCNSFRLFVSTAITILILVVQMILQVRARAILGNQQAHVNAITLLFIVEIGFVIGLSVRYSNAVKTTFLRIEFCDTRLSLSLVPAIIFDAIMAFIIIYKAVVHTIQRRHMDIPASWGYGGRLLVTLARDSLKYYICIIFVFTVVVLRDFMSSDSFNVESSFLFPWVAVVPTASSTSMILHLHEAASAGEIPTSVGQMSTVIELVEIPSNTQAVNGPLRQEQTRKTRLHFSWLPTDLIHFSFQLPGSPTLSHLRCDEEETREEHPENLPTKLRRECKM</sequence>
<accession>A0A165QVE0</accession>
<feature type="transmembrane region" description="Helical" evidence="2">
    <location>
        <begin position="193"/>
        <end position="212"/>
    </location>
</feature>
<dbReference type="EMBL" id="KV425590">
    <property type="protein sequence ID" value="KZT22927.1"/>
    <property type="molecule type" value="Genomic_DNA"/>
</dbReference>
<evidence type="ECO:0008006" key="5">
    <source>
        <dbReference type="Google" id="ProtNLM"/>
    </source>
</evidence>
<name>A0A165QVE0_9AGAM</name>
<gene>
    <name evidence="3" type="ORF">NEOLEDRAFT_1137278</name>
</gene>
<keyword evidence="4" id="KW-1185">Reference proteome</keyword>
<evidence type="ECO:0000313" key="3">
    <source>
        <dbReference type="EMBL" id="KZT22927.1"/>
    </source>
</evidence>
<reference evidence="3 4" key="1">
    <citation type="journal article" date="2016" name="Mol. Biol. Evol.">
        <title>Comparative Genomics of Early-Diverging Mushroom-Forming Fungi Provides Insights into the Origins of Lignocellulose Decay Capabilities.</title>
        <authorList>
            <person name="Nagy L.G."/>
            <person name="Riley R."/>
            <person name="Tritt A."/>
            <person name="Adam C."/>
            <person name="Daum C."/>
            <person name="Floudas D."/>
            <person name="Sun H."/>
            <person name="Yadav J.S."/>
            <person name="Pangilinan J."/>
            <person name="Larsson K.H."/>
            <person name="Matsuura K."/>
            <person name="Barry K."/>
            <person name="Labutti K."/>
            <person name="Kuo R."/>
            <person name="Ohm R.A."/>
            <person name="Bhattacharya S.S."/>
            <person name="Shirouzu T."/>
            <person name="Yoshinaga Y."/>
            <person name="Martin F.M."/>
            <person name="Grigoriev I.V."/>
            <person name="Hibbett D.S."/>
        </authorList>
    </citation>
    <scope>NUCLEOTIDE SEQUENCE [LARGE SCALE GENOMIC DNA]</scope>
    <source>
        <strain evidence="3 4">HHB14362 ss-1</strain>
    </source>
</reference>
<dbReference type="OrthoDB" id="3256800at2759"/>
<feature type="compositionally biased region" description="Basic and acidic residues" evidence="1">
    <location>
        <begin position="291"/>
        <end position="308"/>
    </location>
</feature>
<dbReference type="InParanoid" id="A0A165QVE0"/>
<protein>
    <recommendedName>
        <fullName evidence="5">Fungal pheromone STE3G-protein-coupled receptor</fullName>
    </recommendedName>
</protein>
<keyword evidence="2" id="KW-1133">Transmembrane helix</keyword>
<feature type="transmembrane region" description="Helical" evidence="2">
    <location>
        <begin position="7"/>
        <end position="26"/>
    </location>
</feature>
<evidence type="ECO:0000256" key="1">
    <source>
        <dbReference type="SAM" id="MobiDB-lite"/>
    </source>
</evidence>
<feature type="transmembrane region" description="Helical" evidence="2">
    <location>
        <begin position="38"/>
        <end position="57"/>
    </location>
</feature>
<feature type="transmembrane region" description="Helical" evidence="2">
    <location>
        <begin position="69"/>
        <end position="89"/>
    </location>
</feature>
<dbReference type="Proteomes" id="UP000076761">
    <property type="component" value="Unassembled WGS sequence"/>
</dbReference>
<feature type="region of interest" description="Disordered" evidence="1">
    <location>
        <begin position="287"/>
        <end position="308"/>
    </location>
</feature>
<evidence type="ECO:0000256" key="2">
    <source>
        <dbReference type="SAM" id="Phobius"/>
    </source>
</evidence>
<keyword evidence="2" id="KW-0812">Transmembrane</keyword>
<feature type="transmembrane region" description="Helical" evidence="2">
    <location>
        <begin position="162"/>
        <end position="181"/>
    </location>
</feature>
<feature type="transmembrane region" description="Helical" evidence="2">
    <location>
        <begin position="109"/>
        <end position="132"/>
    </location>
</feature>
<organism evidence="3 4">
    <name type="scientific">Neolentinus lepideus HHB14362 ss-1</name>
    <dbReference type="NCBI Taxonomy" id="1314782"/>
    <lineage>
        <taxon>Eukaryota</taxon>
        <taxon>Fungi</taxon>
        <taxon>Dikarya</taxon>
        <taxon>Basidiomycota</taxon>
        <taxon>Agaricomycotina</taxon>
        <taxon>Agaricomycetes</taxon>
        <taxon>Gloeophyllales</taxon>
        <taxon>Gloeophyllaceae</taxon>
        <taxon>Neolentinus</taxon>
    </lineage>
</organism>
<dbReference type="AlphaFoldDB" id="A0A165QVE0"/>